<dbReference type="PANTHER" id="PTHR34584">
    <property type="entry name" value="NA(+)/H(+) ANTIPORTER SUBUNIT E1"/>
    <property type="match status" value="1"/>
</dbReference>
<evidence type="ECO:0000256" key="1">
    <source>
        <dbReference type="ARBA" id="ARBA00004651"/>
    </source>
</evidence>
<dbReference type="Pfam" id="PF01899">
    <property type="entry name" value="MNHE"/>
    <property type="match status" value="1"/>
</dbReference>
<dbReference type="PANTHER" id="PTHR34584:SF1">
    <property type="entry name" value="NA(+)_H(+) ANTIPORTER SUBUNIT E1"/>
    <property type="match status" value="1"/>
</dbReference>
<gene>
    <name evidence="8" type="ORF">SAMN05444695_101388</name>
</gene>
<evidence type="ECO:0000256" key="4">
    <source>
        <dbReference type="ARBA" id="ARBA00022692"/>
    </source>
</evidence>
<dbReference type="Proteomes" id="UP000183263">
    <property type="component" value="Unassembled WGS sequence"/>
</dbReference>
<dbReference type="AlphaFoldDB" id="A0A1G8ACS6"/>
<proteinExistence type="inferred from homology"/>
<dbReference type="GO" id="GO:0005886">
    <property type="term" value="C:plasma membrane"/>
    <property type="evidence" value="ECO:0007669"/>
    <property type="project" value="UniProtKB-SubCell"/>
</dbReference>
<dbReference type="OrthoDB" id="4773693at2"/>
<keyword evidence="3" id="KW-1003">Cell membrane</keyword>
<dbReference type="GO" id="GO:0008324">
    <property type="term" value="F:monoatomic cation transmembrane transporter activity"/>
    <property type="evidence" value="ECO:0007669"/>
    <property type="project" value="InterPro"/>
</dbReference>
<comment type="similarity">
    <text evidence="2">Belongs to the CPA3 antiporters (TC 2.A.63) subunit E family.</text>
</comment>
<comment type="subcellular location">
    <subcellularLocation>
        <location evidence="1">Cell membrane</location>
        <topology evidence="1">Multi-pass membrane protein</topology>
    </subcellularLocation>
</comment>
<evidence type="ECO:0000313" key="9">
    <source>
        <dbReference type="Proteomes" id="UP000183263"/>
    </source>
</evidence>
<reference evidence="8 9" key="1">
    <citation type="submission" date="2016-10" db="EMBL/GenBank/DDBJ databases">
        <authorList>
            <person name="de Groot N.N."/>
        </authorList>
    </citation>
    <scope>NUCLEOTIDE SEQUENCE [LARGE SCALE GENOMIC DNA]</scope>
    <source>
        <strain evidence="8 9">DSM 44892</strain>
    </source>
</reference>
<protein>
    <submittedName>
        <fullName evidence="8">Multicomponent Na+:H+ antiporter subunit E</fullName>
    </submittedName>
</protein>
<feature type="transmembrane region" description="Helical" evidence="7">
    <location>
        <begin position="34"/>
        <end position="54"/>
    </location>
</feature>
<sequence>MIRRRVVSVGIRLLGFTVLWWVLAEGDASMMRYAIVAVPLAVAVSLVLLPPVVVPQGWIRRIPATVTMVAWFLWQSMRSGIDVSRRAFARPVDTDPIMIEYRISLRGRLSRVVFADLNALMPGTLSADLDGDVLHVHVIDRAMDARSQLAALERKLAAVVEDEHAP</sequence>
<evidence type="ECO:0000313" key="8">
    <source>
        <dbReference type="EMBL" id="SDH18748.1"/>
    </source>
</evidence>
<keyword evidence="9" id="KW-1185">Reference proteome</keyword>
<dbReference type="InterPro" id="IPR002758">
    <property type="entry name" value="Cation_antiport_E"/>
</dbReference>
<dbReference type="EMBL" id="FNDN01000001">
    <property type="protein sequence ID" value="SDH18748.1"/>
    <property type="molecule type" value="Genomic_DNA"/>
</dbReference>
<evidence type="ECO:0000256" key="7">
    <source>
        <dbReference type="SAM" id="Phobius"/>
    </source>
</evidence>
<keyword evidence="5 7" id="KW-1133">Transmembrane helix</keyword>
<evidence type="ECO:0000256" key="6">
    <source>
        <dbReference type="ARBA" id="ARBA00023136"/>
    </source>
</evidence>
<accession>A0A1G8ACS6</accession>
<keyword evidence="4 7" id="KW-0812">Transmembrane</keyword>
<evidence type="ECO:0000256" key="3">
    <source>
        <dbReference type="ARBA" id="ARBA00022475"/>
    </source>
</evidence>
<name>A0A1G8ACS6_9NOCA</name>
<evidence type="ECO:0000256" key="5">
    <source>
        <dbReference type="ARBA" id="ARBA00022989"/>
    </source>
</evidence>
<dbReference type="RefSeq" id="WP_072735961.1">
    <property type="nucleotide sequence ID" value="NZ_CP048813.1"/>
</dbReference>
<organism evidence="8 9">
    <name type="scientific">Rhodococcus triatomae</name>
    <dbReference type="NCBI Taxonomy" id="300028"/>
    <lineage>
        <taxon>Bacteria</taxon>
        <taxon>Bacillati</taxon>
        <taxon>Actinomycetota</taxon>
        <taxon>Actinomycetes</taxon>
        <taxon>Mycobacteriales</taxon>
        <taxon>Nocardiaceae</taxon>
        <taxon>Rhodococcus</taxon>
    </lineage>
</organism>
<keyword evidence="6 7" id="KW-0472">Membrane</keyword>
<evidence type="ECO:0000256" key="2">
    <source>
        <dbReference type="ARBA" id="ARBA00006228"/>
    </source>
</evidence>